<organism evidence="15 16">
    <name type="scientific">Syncephalis pseudoplumigaleata</name>
    <dbReference type="NCBI Taxonomy" id="1712513"/>
    <lineage>
        <taxon>Eukaryota</taxon>
        <taxon>Fungi</taxon>
        <taxon>Fungi incertae sedis</taxon>
        <taxon>Zoopagomycota</taxon>
        <taxon>Zoopagomycotina</taxon>
        <taxon>Zoopagomycetes</taxon>
        <taxon>Zoopagales</taxon>
        <taxon>Piptocephalidaceae</taxon>
        <taxon>Syncephalis</taxon>
    </lineage>
</organism>
<keyword evidence="11" id="KW-0648">Protein biosynthesis</keyword>
<dbReference type="GO" id="GO:0000049">
    <property type="term" value="F:tRNA binding"/>
    <property type="evidence" value="ECO:0007669"/>
    <property type="project" value="UniProtKB-KW"/>
</dbReference>
<dbReference type="AlphaFoldDB" id="A0A4P9YW02"/>
<evidence type="ECO:0000313" key="16">
    <source>
        <dbReference type="Proteomes" id="UP000278143"/>
    </source>
</evidence>
<dbReference type="EC" id="6.1.1.7" evidence="3"/>
<dbReference type="Proteomes" id="UP000278143">
    <property type="component" value="Unassembled WGS sequence"/>
</dbReference>
<keyword evidence="16" id="KW-1185">Reference proteome</keyword>
<dbReference type="Gene3D" id="6.10.250.550">
    <property type="match status" value="1"/>
</dbReference>
<gene>
    <name evidence="15" type="ORF">SYNPS1DRAFT_24914</name>
</gene>
<evidence type="ECO:0000256" key="4">
    <source>
        <dbReference type="ARBA" id="ARBA00022555"/>
    </source>
</evidence>
<comment type="cofactor">
    <cofactor evidence="1">
        <name>Zn(2+)</name>
        <dbReference type="ChEBI" id="CHEBI:29105"/>
    </cofactor>
</comment>
<dbReference type="GO" id="GO:0005524">
    <property type="term" value="F:ATP binding"/>
    <property type="evidence" value="ECO:0007669"/>
    <property type="project" value="UniProtKB-KW"/>
</dbReference>
<name>A0A4P9YW02_9FUNG</name>
<evidence type="ECO:0000313" key="15">
    <source>
        <dbReference type="EMBL" id="RKP23110.1"/>
    </source>
</evidence>
<keyword evidence="10" id="KW-0694">RNA-binding</keyword>
<dbReference type="Gene3D" id="3.30.980.10">
    <property type="entry name" value="Threonyl-trna Synthetase, Chain A, domain 2"/>
    <property type="match status" value="1"/>
</dbReference>
<keyword evidence="9" id="KW-0067">ATP-binding</keyword>
<dbReference type="InterPro" id="IPR018163">
    <property type="entry name" value="Thr/Ala-tRNA-synth_IIc_edit"/>
</dbReference>
<dbReference type="SMART" id="SM00863">
    <property type="entry name" value="tRNA_SAD"/>
    <property type="match status" value="1"/>
</dbReference>
<sequence>MAQMHRKPVEITNKSTLVYGLRTLGAVFTMEAMMHYFYVVTISKTHGWSGFTPFQISMVGYDALTSSDVDEQRLRFDFTHGQPLTAAEIVAIEAFVNEACLRNIEVTTKELPLADALASGAVANFAEKYAEHVRVVKVAEVSAELCGGTHVRETSAIYPFKIRSESSVAAGTRRVEAVAGVAAIQWLQRQTERAEKASALCNTTPEHLVDRVDALQRQLEQTKDTLQQAYRQLAQHTADHTTLQCHHKGK</sequence>
<dbReference type="PROSITE" id="PS50860">
    <property type="entry name" value="AA_TRNA_LIGASE_II_ALA"/>
    <property type="match status" value="1"/>
</dbReference>
<keyword evidence="6" id="KW-0479">Metal-binding</keyword>
<evidence type="ECO:0000256" key="3">
    <source>
        <dbReference type="ARBA" id="ARBA00013168"/>
    </source>
</evidence>
<dbReference type="Pfam" id="PF07973">
    <property type="entry name" value="tRNA_SAD"/>
    <property type="match status" value="1"/>
</dbReference>
<dbReference type="InterPro" id="IPR012947">
    <property type="entry name" value="tRNA_SAD"/>
</dbReference>
<dbReference type="SUPFAM" id="SSF55186">
    <property type="entry name" value="ThrRS/AlaRS common domain"/>
    <property type="match status" value="1"/>
</dbReference>
<reference evidence="16" key="1">
    <citation type="journal article" date="2018" name="Nat. Microbiol.">
        <title>Leveraging single-cell genomics to expand the fungal tree of life.</title>
        <authorList>
            <person name="Ahrendt S.R."/>
            <person name="Quandt C.A."/>
            <person name="Ciobanu D."/>
            <person name="Clum A."/>
            <person name="Salamov A."/>
            <person name="Andreopoulos B."/>
            <person name="Cheng J.F."/>
            <person name="Woyke T."/>
            <person name="Pelin A."/>
            <person name="Henrissat B."/>
            <person name="Reynolds N.K."/>
            <person name="Benny G.L."/>
            <person name="Smith M.E."/>
            <person name="James T.Y."/>
            <person name="Grigoriev I.V."/>
        </authorList>
    </citation>
    <scope>NUCLEOTIDE SEQUENCE [LARGE SCALE GENOMIC DNA]</scope>
    <source>
        <strain evidence="16">Benny S71-1</strain>
    </source>
</reference>
<evidence type="ECO:0000256" key="10">
    <source>
        <dbReference type="ARBA" id="ARBA00022884"/>
    </source>
</evidence>
<dbReference type="InterPro" id="IPR018165">
    <property type="entry name" value="Ala-tRNA-synth_IIc_core"/>
</dbReference>
<dbReference type="PANTHER" id="PTHR11777">
    <property type="entry name" value="ALANYL-TRNA SYNTHETASE"/>
    <property type="match status" value="1"/>
</dbReference>
<feature type="domain" description="Alanyl-transfer RNA synthetases family profile" evidence="14">
    <location>
        <begin position="67"/>
        <end position="189"/>
    </location>
</feature>
<dbReference type="GO" id="GO:0002161">
    <property type="term" value="F:aminoacyl-tRNA deacylase activity"/>
    <property type="evidence" value="ECO:0007669"/>
    <property type="project" value="TreeGrafter"/>
</dbReference>
<keyword evidence="12 15" id="KW-0030">Aminoacyl-tRNA synthetase</keyword>
<evidence type="ECO:0000256" key="13">
    <source>
        <dbReference type="SAM" id="Coils"/>
    </source>
</evidence>
<dbReference type="Gene3D" id="3.30.54.20">
    <property type="match status" value="1"/>
</dbReference>
<evidence type="ECO:0000256" key="12">
    <source>
        <dbReference type="ARBA" id="ARBA00023146"/>
    </source>
</evidence>
<evidence type="ECO:0000256" key="9">
    <source>
        <dbReference type="ARBA" id="ARBA00022840"/>
    </source>
</evidence>
<dbReference type="OrthoDB" id="2423964at2759"/>
<dbReference type="PANTHER" id="PTHR11777:SF9">
    <property type="entry name" value="ALANINE--TRNA LIGASE, CYTOPLASMIC"/>
    <property type="match status" value="1"/>
</dbReference>
<dbReference type="GO" id="GO:0004813">
    <property type="term" value="F:alanine-tRNA ligase activity"/>
    <property type="evidence" value="ECO:0007669"/>
    <property type="project" value="UniProtKB-EC"/>
</dbReference>
<evidence type="ECO:0000259" key="14">
    <source>
        <dbReference type="PROSITE" id="PS50860"/>
    </source>
</evidence>
<evidence type="ECO:0000256" key="2">
    <source>
        <dbReference type="ARBA" id="ARBA00008226"/>
    </source>
</evidence>
<evidence type="ECO:0000256" key="1">
    <source>
        <dbReference type="ARBA" id="ARBA00001947"/>
    </source>
</evidence>
<comment type="similarity">
    <text evidence="2">Belongs to the class-II aminoacyl-tRNA synthetase family.</text>
</comment>
<proteinExistence type="inferred from homology"/>
<evidence type="ECO:0000256" key="6">
    <source>
        <dbReference type="ARBA" id="ARBA00022723"/>
    </source>
</evidence>
<accession>A0A4P9YW02</accession>
<evidence type="ECO:0000256" key="7">
    <source>
        <dbReference type="ARBA" id="ARBA00022741"/>
    </source>
</evidence>
<protein>
    <recommendedName>
        <fullName evidence="3">alanine--tRNA ligase</fullName>
        <ecNumber evidence="3">6.1.1.7</ecNumber>
    </recommendedName>
</protein>
<feature type="coiled-coil region" evidence="13">
    <location>
        <begin position="212"/>
        <end position="239"/>
    </location>
</feature>
<keyword evidence="7" id="KW-0547">Nucleotide-binding</keyword>
<evidence type="ECO:0000256" key="8">
    <source>
        <dbReference type="ARBA" id="ARBA00022833"/>
    </source>
</evidence>
<keyword evidence="5" id="KW-0436">Ligase</keyword>
<keyword evidence="8" id="KW-0862">Zinc</keyword>
<dbReference type="GO" id="GO:0006419">
    <property type="term" value="P:alanyl-tRNA aminoacylation"/>
    <property type="evidence" value="ECO:0007669"/>
    <property type="project" value="InterPro"/>
</dbReference>
<dbReference type="GO" id="GO:0046872">
    <property type="term" value="F:metal ion binding"/>
    <property type="evidence" value="ECO:0007669"/>
    <property type="project" value="UniProtKB-KW"/>
</dbReference>
<dbReference type="FunFam" id="3.30.54.20:FF:000001">
    <property type="entry name" value="Alanine--tRNA ligase"/>
    <property type="match status" value="1"/>
</dbReference>
<evidence type="ECO:0000256" key="11">
    <source>
        <dbReference type="ARBA" id="ARBA00022917"/>
    </source>
</evidence>
<keyword evidence="13" id="KW-0175">Coiled coil</keyword>
<dbReference type="InterPro" id="IPR050058">
    <property type="entry name" value="Ala-tRNA_ligase"/>
</dbReference>
<keyword evidence="4" id="KW-0820">tRNA-binding</keyword>
<dbReference type="FunFam" id="3.30.980.10:FF:000004">
    <property type="entry name" value="Alanine--tRNA ligase, cytoplasmic"/>
    <property type="match status" value="1"/>
</dbReference>
<dbReference type="EMBL" id="KZ991301">
    <property type="protein sequence ID" value="RKP23110.1"/>
    <property type="molecule type" value="Genomic_DNA"/>
</dbReference>
<dbReference type="GO" id="GO:0005739">
    <property type="term" value="C:mitochondrion"/>
    <property type="evidence" value="ECO:0007669"/>
    <property type="project" value="TreeGrafter"/>
</dbReference>
<evidence type="ECO:0000256" key="5">
    <source>
        <dbReference type="ARBA" id="ARBA00022598"/>
    </source>
</evidence>